<reference evidence="6 7" key="1">
    <citation type="submission" date="2016-10" db="EMBL/GenBank/DDBJ databases">
        <authorList>
            <person name="de Groot N.N."/>
        </authorList>
    </citation>
    <scope>NUCLEOTIDE SEQUENCE [LARGE SCALE GENOMIC DNA]</scope>
    <source>
        <strain evidence="6 7">IBRC-M 10445</strain>
    </source>
</reference>
<dbReference type="CDD" id="cd17271">
    <property type="entry name" value="RMtype1_S_NmaSCMORF606P_TRD2-CR2_like"/>
    <property type="match status" value="1"/>
</dbReference>
<dbReference type="InterPro" id="IPR044946">
    <property type="entry name" value="Restrct_endonuc_typeI_TRD_sf"/>
</dbReference>
<dbReference type="AlphaFoldDB" id="A0A1I3T4K7"/>
<gene>
    <name evidence="6" type="ORF">SAMN05216429_104167</name>
</gene>
<comment type="similarity">
    <text evidence="1">Belongs to the type-I restriction system S methylase family.</text>
</comment>
<dbReference type="Gene3D" id="1.10.287.1120">
    <property type="entry name" value="Bipartite methylase S protein"/>
    <property type="match status" value="1"/>
</dbReference>
<organism evidence="6 7">
    <name type="scientific">Marinobacter persicus</name>
    <dbReference type="NCBI Taxonomy" id="930118"/>
    <lineage>
        <taxon>Bacteria</taxon>
        <taxon>Pseudomonadati</taxon>
        <taxon>Pseudomonadota</taxon>
        <taxon>Gammaproteobacteria</taxon>
        <taxon>Pseudomonadales</taxon>
        <taxon>Marinobacteraceae</taxon>
        <taxon>Marinobacter</taxon>
    </lineage>
</organism>
<evidence type="ECO:0000256" key="1">
    <source>
        <dbReference type="ARBA" id="ARBA00010923"/>
    </source>
</evidence>
<evidence type="ECO:0000259" key="5">
    <source>
        <dbReference type="Pfam" id="PF01420"/>
    </source>
</evidence>
<keyword evidence="3" id="KW-0238">DNA-binding</keyword>
<keyword evidence="2" id="KW-0680">Restriction system</keyword>
<dbReference type="Pfam" id="PF01420">
    <property type="entry name" value="Methylase_S"/>
    <property type="match status" value="2"/>
</dbReference>
<evidence type="ECO:0000256" key="2">
    <source>
        <dbReference type="ARBA" id="ARBA00022747"/>
    </source>
</evidence>
<feature type="coiled-coil region" evidence="4">
    <location>
        <begin position="195"/>
        <end position="226"/>
    </location>
</feature>
<dbReference type="Gene3D" id="3.90.220.20">
    <property type="entry name" value="DNA methylase specificity domains"/>
    <property type="match status" value="2"/>
</dbReference>
<keyword evidence="4" id="KW-0175">Coiled coil</keyword>
<evidence type="ECO:0000256" key="3">
    <source>
        <dbReference type="ARBA" id="ARBA00023125"/>
    </source>
</evidence>
<accession>A0A1I3T4K7</accession>
<evidence type="ECO:0000313" key="7">
    <source>
        <dbReference type="Proteomes" id="UP000199445"/>
    </source>
</evidence>
<dbReference type="PANTHER" id="PTHR30408:SF12">
    <property type="entry name" value="TYPE I RESTRICTION ENZYME MJAVIII SPECIFICITY SUBUNIT"/>
    <property type="match status" value="1"/>
</dbReference>
<dbReference type="EMBL" id="FOSC01000004">
    <property type="protein sequence ID" value="SFJ64427.1"/>
    <property type="molecule type" value="Genomic_DNA"/>
</dbReference>
<feature type="domain" description="Type I restriction modification DNA specificity" evidence="5">
    <location>
        <begin position="240"/>
        <end position="418"/>
    </location>
</feature>
<keyword evidence="7" id="KW-1185">Reference proteome</keyword>
<evidence type="ECO:0000313" key="6">
    <source>
        <dbReference type="EMBL" id="SFJ64427.1"/>
    </source>
</evidence>
<dbReference type="Proteomes" id="UP000199445">
    <property type="component" value="Unassembled WGS sequence"/>
</dbReference>
<feature type="domain" description="Type I restriction modification DNA specificity" evidence="5">
    <location>
        <begin position="37"/>
        <end position="207"/>
    </location>
</feature>
<name>A0A1I3T4K7_9GAMM</name>
<dbReference type="SUPFAM" id="SSF116734">
    <property type="entry name" value="DNA methylase specificity domain"/>
    <property type="match status" value="2"/>
</dbReference>
<protein>
    <submittedName>
        <fullName evidence="6">Type I restriction enzyme, S subunit</fullName>
    </submittedName>
</protein>
<evidence type="ECO:0000256" key="4">
    <source>
        <dbReference type="SAM" id="Coils"/>
    </source>
</evidence>
<dbReference type="RefSeq" id="WP_218141223.1">
    <property type="nucleotide sequence ID" value="NZ_BMYN01000001.1"/>
</dbReference>
<sequence>MNKDVMGVQEVSPGYEFVAENPAVPVGYKQTEVGAIPEDWEVAPLGDCLVTRPGYGINAAAAPYSDKLPTYIRITDISEEGRFKPSPAVSVRSELAKHYYLSANDIVFARTGASVGKSYLYRTDDGPLVYAGFLIRVTPDQLKLNSDFLAAYVTTGHYWQWVRLMSMRSGQPGINGAEYSRLPVPLPSLDEQRAIATALSDVDALLEELDRLIAKKRDIKQAAMQQLLSGETRLPGFEGEWEQVELGEVTERCTSGATPYRGRPDFYKGNIRWISSGELNYGVINDTDEHISLEAVRSANLTIHPAGTFLMAITGLEAAGTRGTCGIVGKPSATNQSCMAIYPTKKLDTMYLFHYYVFRGDALAFKYCQGTKQQSYTAGLVRKLPISLPPSVEEQRAIAANLSDIDAEIQALEQRRSKTAELKQGMMQELLTGRTRLV</sequence>
<dbReference type="CDD" id="cd17521">
    <property type="entry name" value="RMtype1_S_Sau13435ORF2165P_TRD2-CR2_like"/>
    <property type="match status" value="1"/>
</dbReference>
<proteinExistence type="inferred from homology"/>
<dbReference type="InterPro" id="IPR052021">
    <property type="entry name" value="Type-I_RS_S_subunit"/>
</dbReference>
<dbReference type="GO" id="GO:0003677">
    <property type="term" value="F:DNA binding"/>
    <property type="evidence" value="ECO:0007669"/>
    <property type="project" value="UniProtKB-KW"/>
</dbReference>
<dbReference type="InterPro" id="IPR000055">
    <property type="entry name" value="Restrct_endonuc_typeI_TRD"/>
</dbReference>
<feature type="coiled-coil region" evidence="4">
    <location>
        <begin position="395"/>
        <end position="422"/>
    </location>
</feature>
<dbReference type="GO" id="GO:0009307">
    <property type="term" value="P:DNA restriction-modification system"/>
    <property type="evidence" value="ECO:0007669"/>
    <property type="project" value="UniProtKB-KW"/>
</dbReference>
<dbReference type="PANTHER" id="PTHR30408">
    <property type="entry name" value="TYPE-1 RESTRICTION ENZYME ECOKI SPECIFICITY PROTEIN"/>
    <property type="match status" value="1"/>
</dbReference>